<dbReference type="SUPFAM" id="SSF52047">
    <property type="entry name" value="RNI-like"/>
    <property type="match status" value="1"/>
</dbReference>
<organism evidence="2 3">
    <name type="scientific">Linum trigynum</name>
    <dbReference type="NCBI Taxonomy" id="586398"/>
    <lineage>
        <taxon>Eukaryota</taxon>
        <taxon>Viridiplantae</taxon>
        <taxon>Streptophyta</taxon>
        <taxon>Embryophyta</taxon>
        <taxon>Tracheophyta</taxon>
        <taxon>Spermatophyta</taxon>
        <taxon>Magnoliopsida</taxon>
        <taxon>eudicotyledons</taxon>
        <taxon>Gunneridae</taxon>
        <taxon>Pentapetalae</taxon>
        <taxon>rosids</taxon>
        <taxon>fabids</taxon>
        <taxon>Malpighiales</taxon>
        <taxon>Linaceae</taxon>
        <taxon>Linum</taxon>
    </lineage>
</organism>
<reference evidence="2 3" key="1">
    <citation type="submission" date="2024-04" db="EMBL/GenBank/DDBJ databases">
        <authorList>
            <person name="Fracassetti M."/>
        </authorList>
    </citation>
    <scope>NUCLEOTIDE SEQUENCE [LARGE SCALE GENOMIC DNA]</scope>
</reference>
<dbReference type="Pfam" id="PF00646">
    <property type="entry name" value="F-box"/>
    <property type="match status" value="1"/>
</dbReference>
<dbReference type="InterPro" id="IPR001810">
    <property type="entry name" value="F-box_dom"/>
</dbReference>
<evidence type="ECO:0000259" key="1">
    <source>
        <dbReference type="PROSITE" id="PS50181"/>
    </source>
</evidence>
<dbReference type="InterPro" id="IPR053781">
    <property type="entry name" value="F-box_AtFBL13-like"/>
</dbReference>
<protein>
    <recommendedName>
        <fullName evidence="1">F-box domain-containing protein</fullName>
    </recommendedName>
</protein>
<dbReference type="InterPro" id="IPR053197">
    <property type="entry name" value="F-box_SCFL_complex_component"/>
</dbReference>
<gene>
    <name evidence="2" type="ORF">LTRI10_LOCUS26976</name>
</gene>
<evidence type="ECO:0000313" key="3">
    <source>
        <dbReference type="Proteomes" id="UP001497516"/>
    </source>
</evidence>
<dbReference type="CDD" id="cd22160">
    <property type="entry name" value="F-box_AtFBL13-like"/>
    <property type="match status" value="1"/>
</dbReference>
<keyword evidence="3" id="KW-1185">Reference proteome</keyword>
<accession>A0AAV2EIS1</accession>
<evidence type="ECO:0000313" key="2">
    <source>
        <dbReference type="EMBL" id="CAL1385871.1"/>
    </source>
</evidence>
<name>A0AAV2EIS1_9ROSI</name>
<dbReference type="EMBL" id="OZ034817">
    <property type="protein sequence ID" value="CAL1385871.1"/>
    <property type="molecule type" value="Genomic_DNA"/>
</dbReference>
<dbReference type="PROSITE" id="PS50181">
    <property type="entry name" value="FBOX"/>
    <property type="match status" value="1"/>
</dbReference>
<sequence length="392" mass="45229">MAGSSQESKKLKRIHAVDRLSVLPDSILHHILSFLDTKSVVRTSLLARRWRCLWKHVPVLNFIQTSFPNLSSFTKHINKVLSLRFQKIPVGSITFDICGDKWGGAMKTFEKIMKYADSHGGGLYHLSFVDDKFQFEIGGIADVITASRCNESLKTLILRRCTLKREFGWRFNLLTTLELCQCRLDPYPVGELFDPFANLPCLIYLKLLHCILYSSGSRVMISGLQLLDLQIECLNFNGVYEVTAPKLKSLCLWSYGYDFERRLPILNLPALDHANIRLGWFVPYRNAGSKEGNRAFMKFLQGLHNAECLQLRFNKMMDRHGEEHRHFPLNRIKELIGPESPPFTRLKSLRVRCAGQQKLPSIHYEVIRYFFEGSLSTEEKTVQLELVNEKRC</sequence>
<dbReference type="Proteomes" id="UP001497516">
    <property type="component" value="Chromosome 4"/>
</dbReference>
<dbReference type="Gene3D" id="3.80.10.10">
    <property type="entry name" value="Ribonuclease Inhibitor"/>
    <property type="match status" value="1"/>
</dbReference>
<dbReference type="InterPro" id="IPR032675">
    <property type="entry name" value="LRR_dom_sf"/>
</dbReference>
<dbReference type="PANTHER" id="PTHR34223">
    <property type="entry name" value="OS11G0201299 PROTEIN"/>
    <property type="match status" value="1"/>
</dbReference>
<dbReference type="Gene3D" id="1.20.1280.50">
    <property type="match status" value="1"/>
</dbReference>
<dbReference type="InterPro" id="IPR036047">
    <property type="entry name" value="F-box-like_dom_sf"/>
</dbReference>
<dbReference type="SUPFAM" id="SSF81383">
    <property type="entry name" value="F-box domain"/>
    <property type="match status" value="1"/>
</dbReference>
<dbReference type="AlphaFoldDB" id="A0AAV2EIS1"/>
<dbReference type="PANTHER" id="PTHR34223:SF51">
    <property type="entry name" value="OS06G0556300 PROTEIN"/>
    <property type="match status" value="1"/>
</dbReference>
<proteinExistence type="predicted"/>
<dbReference type="SMART" id="SM00256">
    <property type="entry name" value="FBOX"/>
    <property type="match status" value="1"/>
</dbReference>
<feature type="domain" description="F-box" evidence="1">
    <location>
        <begin position="17"/>
        <end position="70"/>
    </location>
</feature>